<comment type="caution">
    <text evidence="2">The sequence shown here is derived from an EMBL/GenBank/DDBJ whole genome shotgun (WGS) entry which is preliminary data.</text>
</comment>
<protein>
    <submittedName>
        <fullName evidence="2">Uncharacterized protein</fullName>
    </submittedName>
</protein>
<reference evidence="2" key="1">
    <citation type="submission" date="2021-02" db="EMBL/GenBank/DDBJ databases">
        <authorList>
            <person name="Dougan E. K."/>
            <person name="Rhodes N."/>
            <person name="Thang M."/>
            <person name="Chan C."/>
        </authorList>
    </citation>
    <scope>NUCLEOTIDE SEQUENCE</scope>
</reference>
<feature type="compositionally biased region" description="Acidic residues" evidence="1">
    <location>
        <begin position="46"/>
        <end position="61"/>
    </location>
</feature>
<gene>
    <name evidence="2" type="ORF">SNEC2469_LOCUS13030</name>
</gene>
<evidence type="ECO:0000313" key="2">
    <source>
        <dbReference type="EMBL" id="CAE7464407.1"/>
    </source>
</evidence>
<dbReference type="EMBL" id="CAJNJA010020763">
    <property type="protein sequence ID" value="CAE7464407.1"/>
    <property type="molecule type" value="Genomic_DNA"/>
</dbReference>
<evidence type="ECO:0000313" key="3">
    <source>
        <dbReference type="Proteomes" id="UP000601435"/>
    </source>
</evidence>
<sequence length="87" mass="9107">ALEALRSNLKAQNLTAEVVCGDLGIPVFLQKLLAALPTRSMVSPDSPEEGDFSEDDMEEADQGSQDDSPPFVGAVPATLPAPDVLVV</sequence>
<proteinExistence type="predicted"/>
<dbReference type="Proteomes" id="UP000601435">
    <property type="component" value="Unassembled WGS sequence"/>
</dbReference>
<dbReference type="AlphaFoldDB" id="A0A812S6D0"/>
<organism evidence="2 3">
    <name type="scientific">Symbiodinium necroappetens</name>
    <dbReference type="NCBI Taxonomy" id="1628268"/>
    <lineage>
        <taxon>Eukaryota</taxon>
        <taxon>Sar</taxon>
        <taxon>Alveolata</taxon>
        <taxon>Dinophyceae</taxon>
        <taxon>Suessiales</taxon>
        <taxon>Symbiodiniaceae</taxon>
        <taxon>Symbiodinium</taxon>
    </lineage>
</organism>
<feature type="region of interest" description="Disordered" evidence="1">
    <location>
        <begin position="39"/>
        <end position="87"/>
    </location>
</feature>
<name>A0A812S6D0_9DINO</name>
<feature type="non-terminal residue" evidence="2">
    <location>
        <position position="87"/>
    </location>
</feature>
<dbReference type="OrthoDB" id="10250660at2759"/>
<evidence type="ECO:0000256" key="1">
    <source>
        <dbReference type="SAM" id="MobiDB-lite"/>
    </source>
</evidence>
<feature type="non-terminal residue" evidence="2">
    <location>
        <position position="1"/>
    </location>
</feature>
<accession>A0A812S6D0</accession>
<keyword evidence="3" id="KW-1185">Reference proteome</keyword>